<evidence type="ECO:0000256" key="1">
    <source>
        <dbReference type="SAM" id="MobiDB-lite"/>
    </source>
</evidence>
<name>A0A914YV85_9BILA</name>
<evidence type="ECO:0000313" key="2">
    <source>
        <dbReference type="Proteomes" id="UP000887577"/>
    </source>
</evidence>
<keyword evidence="2" id="KW-1185">Reference proteome</keyword>
<organism evidence="2 3">
    <name type="scientific">Panagrolaimus superbus</name>
    <dbReference type="NCBI Taxonomy" id="310955"/>
    <lineage>
        <taxon>Eukaryota</taxon>
        <taxon>Metazoa</taxon>
        <taxon>Ecdysozoa</taxon>
        <taxon>Nematoda</taxon>
        <taxon>Chromadorea</taxon>
        <taxon>Rhabditida</taxon>
        <taxon>Tylenchina</taxon>
        <taxon>Panagrolaimomorpha</taxon>
        <taxon>Panagrolaimoidea</taxon>
        <taxon>Panagrolaimidae</taxon>
        <taxon>Panagrolaimus</taxon>
    </lineage>
</organism>
<dbReference type="AlphaFoldDB" id="A0A914YV85"/>
<feature type="region of interest" description="Disordered" evidence="1">
    <location>
        <begin position="1"/>
        <end position="63"/>
    </location>
</feature>
<feature type="compositionally biased region" description="Polar residues" evidence="1">
    <location>
        <begin position="43"/>
        <end position="63"/>
    </location>
</feature>
<sequence length="94" mass="9886">MPAIEALRISSPSNAAFGNPRKNYQKINSDPSLVSSSRKSASVTREATGSRNSSATKKSSNLVLHTIEQPDGGVIGFLAESGDIPATENKNAKK</sequence>
<proteinExistence type="predicted"/>
<evidence type="ECO:0000313" key="3">
    <source>
        <dbReference type="WBParaSite" id="PSU_v2.g21419.t1"/>
    </source>
</evidence>
<reference evidence="3" key="1">
    <citation type="submission" date="2022-11" db="UniProtKB">
        <authorList>
            <consortium name="WormBaseParasite"/>
        </authorList>
    </citation>
    <scope>IDENTIFICATION</scope>
</reference>
<protein>
    <submittedName>
        <fullName evidence="3">Uncharacterized protein</fullName>
    </submittedName>
</protein>
<dbReference type="Proteomes" id="UP000887577">
    <property type="component" value="Unplaced"/>
</dbReference>
<dbReference type="WBParaSite" id="PSU_v2.g21419.t1">
    <property type="protein sequence ID" value="PSU_v2.g21419.t1"/>
    <property type="gene ID" value="PSU_v2.g21419"/>
</dbReference>
<accession>A0A914YV85</accession>
<feature type="compositionally biased region" description="Low complexity" evidence="1">
    <location>
        <begin position="32"/>
        <end position="42"/>
    </location>
</feature>